<name>A0A365PJR5_ACIJU</name>
<sequence>MCNISILEELNQSIEYYLNRNGQYPSRIILGYKTYTELMNQKKFSDELKNSAIEPNKRKYRKIKIKLTQDDHQLELR</sequence>
<protein>
    <submittedName>
        <fullName evidence="1">Uncharacterized protein</fullName>
    </submittedName>
</protein>
<evidence type="ECO:0000313" key="2">
    <source>
        <dbReference type="Proteomes" id="UP000253688"/>
    </source>
</evidence>
<dbReference type="Proteomes" id="UP000253688">
    <property type="component" value="Unassembled WGS sequence"/>
</dbReference>
<dbReference type="EMBL" id="QEWH01000033">
    <property type="protein sequence ID" value="RBA48455.1"/>
    <property type="molecule type" value="Genomic_DNA"/>
</dbReference>
<proteinExistence type="predicted"/>
<dbReference type="AlphaFoldDB" id="A0A365PJR5"/>
<gene>
    <name evidence="1" type="ORF">DC346_06685</name>
</gene>
<evidence type="ECO:0000313" key="1">
    <source>
        <dbReference type="EMBL" id="RBA48455.1"/>
    </source>
</evidence>
<organism evidence="1 2">
    <name type="scientific">Acinetobacter junii</name>
    <dbReference type="NCBI Taxonomy" id="40215"/>
    <lineage>
        <taxon>Bacteria</taxon>
        <taxon>Pseudomonadati</taxon>
        <taxon>Pseudomonadota</taxon>
        <taxon>Gammaproteobacteria</taxon>
        <taxon>Moraxellales</taxon>
        <taxon>Moraxellaceae</taxon>
        <taxon>Acinetobacter</taxon>
    </lineage>
</organism>
<dbReference type="RefSeq" id="WP_112986499.1">
    <property type="nucleotide sequence ID" value="NZ_CP131470.1"/>
</dbReference>
<accession>A0A365PJR5</accession>
<comment type="caution">
    <text evidence="1">The sequence shown here is derived from an EMBL/GenBank/DDBJ whole genome shotgun (WGS) entry which is preliminary data.</text>
</comment>
<reference evidence="1 2" key="1">
    <citation type="submission" date="2018-04" db="EMBL/GenBank/DDBJ databases">
        <title>Acinetobacter junii Genome sequencing and assembly.</title>
        <authorList>
            <person name="Su J."/>
            <person name="Rensing C."/>
            <person name="Mazhar H.S."/>
        </authorList>
    </citation>
    <scope>NUCLEOTIDE SEQUENCE [LARGE SCALE GENOMIC DNA]</scope>
    <source>
        <strain evidence="1 2">SC22</strain>
    </source>
</reference>